<dbReference type="CDD" id="cd04216">
    <property type="entry name" value="Phytocyanin"/>
    <property type="match status" value="1"/>
</dbReference>
<proteinExistence type="predicted"/>
<feature type="chain" id="PRO_5043775979" description="Phytocyanin domain-containing protein" evidence="4">
    <location>
        <begin position="21"/>
        <end position="193"/>
    </location>
</feature>
<dbReference type="GO" id="GO:0009055">
    <property type="term" value="F:electron transfer activity"/>
    <property type="evidence" value="ECO:0007669"/>
    <property type="project" value="InterPro"/>
</dbReference>
<evidence type="ECO:0000256" key="1">
    <source>
        <dbReference type="ARBA" id="ARBA00022723"/>
    </source>
</evidence>
<organism evidence="6 7">
    <name type="scientific">Aristolochia fimbriata</name>
    <name type="common">White veined hardy Dutchman's pipe vine</name>
    <dbReference type="NCBI Taxonomy" id="158543"/>
    <lineage>
        <taxon>Eukaryota</taxon>
        <taxon>Viridiplantae</taxon>
        <taxon>Streptophyta</taxon>
        <taxon>Embryophyta</taxon>
        <taxon>Tracheophyta</taxon>
        <taxon>Spermatophyta</taxon>
        <taxon>Magnoliopsida</taxon>
        <taxon>Magnoliidae</taxon>
        <taxon>Piperales</taxon>
        <taxon>Aristolochiaceae</taxon>
        <taxon>Aristolochia</taxon>
    </lineage>
</organism>
<name>A0AAV7F0L9_ARIFI</name>
<dbReference type="SUPFAM" id="SSF49503">
    <property type="entry name" value="Cupredoxins"/>
    <property type="match status" value="1"/>
</dbReference>
<dbReference type="GO" id="GO:0005886">
    <property type="term" value="C:plasma membrane"/>
    <property type="evidence" value="ECO:0007669"/>
    <property type="project" value="TreeGrafter"/>
</dbReference>
<evidence type="ECO:0000313" key="7">
    <source>
        <dbReference type="Proteomes" id="UP000825729"/>
    </source>
</evidence>
<evidence type="ECO:0000256" key="4">
    <source>
        <dbReference type="SAM" id="SignalP"/>
    </source>
</evidence>
<sequence>MATAAAALLLLLLVAPAAYATDYVVGDASGWDTGVDYTTWTSGKTFKVGDKLIFTYTSNHKVDEVSKSDYDGCSSANTLASHGDGNTTITLSKEGGHYYICPTFGHCGQGMKLSVTVGASSGGSPATPSTPGGSPATPGGSPATPSTPSTPSTPNTRTPPSSSTPSGASGLGTSRTALVGAFLLSAPILALMS</sequence>
<keyword evidence="1" id="KW-0479">Metal-binding</keyword>
<dbReference type="PROSITE" id="PS51485">
    <property type="entry name" value="PHYTOCYANIN"/>
    <property type="match status" value="1"/>
</dbReference>
<dbReference type="PANTHER" id="PTHR33021:SF350">
    <property type="entry name" value="UCLACYANIN-2"/>
    <property type="match status" value="1"/>
</dbReference>
<dbReference type="InterPro" id="IPR039391">
    <property type="entry name" value="Phytocyanin-like"/>
</dbReference>
<accession>A0AAV7F0L9</accession>
<dbReference type="Pfam" id="PF02298">
    <property type="entry name" value="Cu_bind_like"/>
    <property type="match status" value="1"/>
</dbReference>
<comment type="caution">
    <text evidence="6">The sequence shown here is derived from an EMBL/GenBank/DDBJ whole genome shotgun (WGS) entry which is preliminary data.</text>
</comment>
<dbReference type="GO" id="GO:0046872">
    <property type="term" value="F:metal ion binding"/>
    <property type="evidence" value="ECO:0007669"/>
    <property type="project" value="UniProtKB-KW"/>
</dbReference>
<keyword evidence="2" id="KW-0325">Glycoprotein</keyword>
<feature type="signal peptide" evidence="4">
    <location>
        <begin position="1"/>
        <end position="20"/>
    </location>
</feature>
<reference evidence="6 7" key="1">
    <citation type="submission" date="2021-07" db="EMBL/GenBank/DDBJ databases">
        <title>The Aristolochia fimbriata genome: insights into angiosperm evolution, floral development and chemical biosynthesis.</title>
        <authorList>
            <person name="Jiao Y."/>
        </authorList>
    </citation>
    <scope>NUCLEOTIDE SEQUENCE [LARGE SCALE GENOMIC DNA]</scope>
    <source>
        <strain evidence="6">IBCAS-2021</strain>
        <tissue evidence="6">Leaf</tissue>
    </source>
</reference>
<dbReference type="FunFam" id="2.60.40.420:FF:000003">
    <property type="entry name" value="Blue copper"/>
    <property type="match status" value="1"/>
</dbReference>
<gene>
    <name evidence="6" type="ORF">H6P81_007358</name>
</gene>
<feature type="domain" description="Phytocyanin" evidence="5">
    <location>
        <begin position="21"/>
        <end position="119"/>
    </location>
</feature>
<dbReference type="InterPro" id="IPR008972">
    <property type="entry name" value="Cupredoxin"/>
</dbReference>
<dbReference type="Gene3D" id="2.60.40.420">
    <property type="entry name" value="Cupredoxins - blue copper proteins"/>
    <property type="match status" value="1"/>
</dbReference>
<dbReference type="InterPro" id="IPR003245">
    <property type="entry name" value="Phytocyanin_dom"/>
</dbReference>
<protein>
    <recommendedName>
        <fullName evidence="5">Phytocyanin domain-containing protein</fullName>
    </recommendedName>
</protein>
<evidence type="ECO:0000259" key="5">
    <source>
        <dbReference type="PROSITE" id="PS51485"/>
    </source>
</evidence>
<evidence type="ECO:0000313" key="6">
    <source>
        <dbReference type="EMBL" id="KAG9454454.1"/>
    </source>
</evidence>
<dbReference type="AlphaFoldDB" id="A0AAV7F0L9"/>
<dbReference type="Proteomes" id="UP000825729">
    <property type="component" value="Unassembled WGS sequence"/>
</dbReference>
<feature type="region of interest" description="Disordered" evidence="3">
    <location>
        <begin position="118"/>
        <end position="172"/>
    </location>
</feature>
<evidence type="ECO:0000256" key="3">
    <source>
        <dbReference type="SAM" id="MobiDB-lite"/>
    </source>
</evidence>
<dbReference type="PANTHER" id="PTHR33021">
    <property type="entry name" value="BLUE COPPER PROTEIN"/>
    <property type="match status" value="1"/>
</dbReference>
<keyword evidence="7" id="KW-1185">Reference proteome</keyword>
<evidence type="ECO:0000256" key="2">
    <source>
        <dbReference type="ARBA" id="ARBA00023180"/>
    </source>
</evidence>
<dbReference type="EMBL" id="JAINDJ010000003">
    <property type="protein sequence ID" value="KAG9454454.1"/>
    <property type="molecule type" value="Genomic_DNA"/>
</dbReference>
<keyword evidence="4" id="KW-0732">Signal</keyword>